<comment type="caution">
    <text evidence="2">The sequence shown here is derived from an EMBL/GenBank/DDBJ whole genome shotgun (WGS) entry which is preliminary data.</text>
</comment>
<sequence length="130" mass="13930">MRRPLRSLPSLLIILALISQLVTPTLHASNWAKHNGDGLLYAFCGTISPALLAKMRDIAPPGLVAADDTHPGQLELCLSLGSLASAFVLAIALVLYLLRVSSHAVPPRDIPRSMRTWAAYQSRAPPPCTA</sequence>
<dbReference type="Proteomes" id="UP000192342">
    <property type="component" value="Unassembled WGS sequence"/>
</dbReference>
<keyword evidence="3" id="KW-1185">Reference proteome</keyword>
<protein>
    <submittedName>
        <fullName evidence="2">Uncharacterized protein</fullName>
    </submittedName>
</protein>
<dbReference type="STRING" id="1317117.ATO7_11428"/>
<proteinExistence type="predicted"/>
<gene>
    <name evidence="2" type="ORF">ATO7_11428</name>
</gene>
<name>A0A1Y1SBA1_9GAMM</name>
<evidence type="ECO:0000256" key="1">
    <source>
        <dbReference type="SAM" id="Phobius"/>
    </source>
</evidence>
<keyword evidence="1" id="KW-0812">Transmembrane</keyword>
<dbReference type="RefSeq" id="WP_083561934.1">
    <property type="nucleotide sequence ID" value="NZ_AQQV01000003.1"/>
</dbReference>
<dbReference type="AlphaFoldDB" id="A0A1Y1SBA1"/>
<keyword evidence="1" id="KW-0472">Membrane</keyword>
<evidence type="ECO:0000313" key="2">
    <source>
        <dbReference type="EMBL" id="ORE85901.1"/>
    </source>
</evidence>
<organism evidence="2 3">
    <name type="scientific">Oceanococcus atlanticus</name>
    <dbReference type="NCBI Taxonomy" id="1317117"/>
    <lineage>
        <taxon>Bacteria</taxon>
        <taxon>Pseudomonadati</taxon>
        <taxon>Pseudomonadota</taxon>
        <taxon>Gammaproteobacteria</taxon>
        <taxon>Chromatiales</taxon>
        <taxon>Oceanococcaceae</taxon>
        <taxon>Oceanococcus</taxon>
    </lineage>
</organism>
<feature type="transmembrane region" description="Helical" evidence="1">
    <location>
        <begin position="76"/>
        <end position="98"/>
    </location>
</feature>
<accession>A0A1Y1SBA1</accession>
<keyword evidence="1" id="KW-1133">Transmembrane helix</keyword>
<evidence type="ECO:0000313" key="3">
    <source>
        <dbReference type="Proteomes" id="UP000192342"/>
    </source>
</evidence>
<reference evidence="2 3" key="1">
    <citation type="submission" date="2013-04" db="EMBL/GenBank/DDBJ databases">
        <title>Oceanococcus atlanticus 22II-S10r2 Genome Sequencing.</title>
        <authorList>
            <person name="Lai Q."/>
            <person name="Li G."/>
            <person name="Shao Z."/>
        </authorList>
    </citation>
    <scope>NUCLEOTIDE SEQUENCE [LARGE SCALE GENOMIC DNA]</scope>
    <source>
        <strain evidence="2 3">22II-S10r2</strain>
    </source>
</reference>
<dbReference type="EMBL" id="AQQV01000003">
    <property type="protein sequence ID" value="ORE85901.1"/>
    <property type="molecule type" value="Genomic_DNA"/>
</dbReference>